<gene>
    <name evidence="2" type="ORF">AAND1436_LOCUS28467</name>
</gene>
<evidence type="ECO:0000313" key="2">
    <source>
        <dbReference type="EMBL" id="CAD9462662.1"/>
    </source>
</evidence>
<evidence type="ECO:0000259" key="1">
    <source>
        <dbReference type="Pfam" id="PF04059"/>
    </source>
</evidence>
<dbReference type="AlphaFoldDB" id="A0A7S2DTM2"/>
<protein>
    <recommendedName>
        <fullName evidence="1">Mei2-like C-terminal RNA recognition motif domain-containing protein</fullName>
    </recommendedName>
</protein>
<dbReference type="Pfam" id="PF04059">
    <property type="entry name" value="RRM_2"/>
    <property type="match status" value="1"/>
</dbReference>
<reference evidence="2" key="1">
    <citation type="submission" date="2021-01" db="EMBL/GenBank/DDBJ databases">
        <authorList>
            <person name="Corre E."/>
            <person name="Pelletier E."/>
            <person name="Niang G."/>
            <person name="Scheremetjew M."/>
            <person name="Finn R."/>
            <person name="Kale V."/>
            <person name="Holt S."/>
            <person name="Cochrane G."/>
            <person name="Meng A."/>
            <person name="Brown T."/>
            <person name="Cohen L."/>
        </authorList>
    </citation>
    <scope>NUCLEOTIDE SEQUENCE</scope>
    <source>
        <strain evidence="2">CCMP2222</strain>
    </source>
</reference>
<dbReference type="InterPro" id="IPR007201">
    <property type="entry name" value="Mei2-like_Rrm_C"/>
</dbReference>
<feature type="domain" description="Mei2-like C-terminal RNA recognition motif" evidence="1">
    <location>
        <begin position="11"/>
        <end position="78"/>
    </location>
</feature>
<organism evidence="2">
    <name type="scientific">Alexandrium andersonii</name>
    <dbReference type="NCBI Taxonomy" id="327968"/>
    <lineage>
        <taxon>Eukaryota</taxon>
        <taxon>Sar</taxon>
        <taxon>Alveolata</taxon>
        <taxon>Dinophyceae</taxon>
        <taxon>Gonyaulacales</taxon>
        <taxon>Pyrocystaceae</taxon>
        <taxon>Alexandrium</taxon>
    </lineage>
</organism>
<dbReference type="EMBL" id="HBGQ01058884">
    <property type="protein sequence ID" value="CAD9462662.1"/>
    <property type="molecule type" value="Transcribed_RNA"/>
</dbReference>
<sequence>MDLLDTEGFARKYDFLYLPIDFKSRACLGYAFINLVDSADVQRFWGRFDGYSKWVLPSKKVCHVSWSGPHQGLESHIERYRNSPVMHKSVPDEYKPVVFRDGVRVVFPSPTKTPRAPRIRHMSEFRAATPFQAANFMAPILC</sequence>
<proteinExistence type="predicted"/>
<accession>A0A7S2DTM2</accession>
<name>A0A7S2DTM2_9DINO</name>